<sequence>MSDQKESFFERVSKAKDEQIGKTNTWKKKKDCKSATIRKTKDVDVSYPCLNDRIEGLSNDEIFKKHYAVFCEAERSEDLSQFKLDSQNNPYIDINDTGNGNRQAPLHPAINNRHQDAARCCVENGAYINTRAYERLRDQRCKSFIFNSVAVNKEKINDENIMHESTKKVNSENALNIVSNVYYFFLLFLFFFLDPFGMCTNPMIDKKEEAMPELQEAEDWLKILIANAKQYQELTGEPLVKTLTNNELAQANEQVDIIIGVELKQKQLSPNEIVIEFCRMLDLKPKQFQLSSKKRVCQYIHTFFVIEKTKKIFFYFFFLIRSIIVSTAMIFNNSSEVILFSNRLNQMNLDRLRDCMVIFLCMCSLPKPYHDEETGKVYMLRTKALFNPDYDRIYSPKHIYWDGSLNDGRDRGKHPYFCPVGWKRYSLRVADAESDEDFYERFKGWHIAYHGTQYKFGLAIILSGLAITRGGDYNSGLYASPSITYAAHPRYSSIEKIDPKNRFYFSEQGNANYVQMVLELRIHPDCLSKIKPETFGFLKRRRIDPNFKNSKLEWVLTGSDFFDFNSPDRKVVCSGIMARTTDKHPALLPGSYWWWKISCKEYWLDSKPELSTAKNKEIANYVLE</sequence>
<name>X6NK71_RETFI</name>
<dbReference type="PANTHER" id="PTHR36649:SF28">
    <property type="entry name" value="UBIQUITIN-LIKE DOMAIN-CONTAINING PROTEIN"/>
    <property type="match status" value="1"/>
</dbReference>
<dbReference type="PANTHER" id="PTHR36649">
    <property type="entry name" value="UBIQUITIN-LIKE DOMAIN-CONTAINING PROTEIN"/>
    <property type="match status" value="1"/>
</dbReference>
<keyword evidence="1" id="KW-0472">Membrane</keyword>
<keyword evidence="1" id="KW-0812">Transmembrane</keyword>
<dbReference type="OrthoDB" id="10047395at2759"/>
<dbReference type="AlphaFoldDB" id="X6NK71"/>
<dbReference type="Proteomes" id="UP000023152">
    <property type="component" value="Unassembled WGS sequence"/>
</dbReference>
<keyword evidence="1" id="KW-1133">Transmembrane helix</keyword>
<feature type="transmembrane region" description="Helical" evidence="1">
    <location>
        <begin position="181"/>
        <end position="199"/>
    </location>
</feature>
<accession>X6NK71</accession>
<reference evidence="2 3" key="1">
    <citation type="journal article" date="2013" name="Curr. Biol.">
        <title>The Genome of the Foraminiferan Reticulomyxa filosa.</title>
        <authorList>
            <person name="Glockner G."/>
            <person name="Hulsmann N."/>
            <person name="Schleicher M."/>
            <person name="Noegel A.A."/>
            <person name="Eichinger L."/>
            <person name="Gallinger C."/>
            <person name="Pawlowski J."/>
            <person name="Sierra R."/>
            <person name="Euteneuer U."/>
            <person name="Pillet L."/>
            <person name="Moustafa A."/>
            <person name="Platzer M."/>
            <person name="Groth M."/>
            <person name="Szafranski K."/>
            <person name="Schliwa M."/>
        </authorList>
    </citation>
    <scope>NUCLEOTIDE SEQUENCE [LARGE SCALE GENOMIC DNA]</scope>
</reference>
<dbReference type="EMBL" id="ASPP01008302">
    <property type="protein sequence ID" value="ETO25762.1"/>
    <property type="molecule type" value="Genomic_DNA"/>
</dbReference>
<keyword evidence="3" id="KW-1185">Reference proteome</keyword>
<feature type="transmembrane region" description="Helical" evidence="1">
    <location>
        <begin position="312"/>
        <end position="331"/>
    </location>
</feature>
<evidence type="ECO:0000313" key="2">
    <source>
        <dbReference type="EMBL" id="ETO25762.1"/>
    </source>
</evidence>
<proteinExistence type="predicted"/>
<protein>
    <recommendedName>
        <fullName evidence="4">PARP catalytic domain-containing protein</fullName>
    </recommendedName>
</protein>
<organism evidence="2 3">
    <name type="scientific">Reticulomyxa filosa</name>
    <dbReference type="NCBI Taxonomy" id="46433"/>
    <lineage>
        <taxon>Eukaryota</taxon>
        <taxon>Sar</taxon>
        <taxon>Rhizaria</taxon>
        <taxon>Retaria</taxon>
        <taxon>Foraminifera</taxon>
        <taxon>Monothalamids</taxon>
        <taxon>Reticulomyxidae</taxon>
        <taxon>Reticulomyxa</taxon>
    </lineage>
</organism>
<gene>
    <name evidence="2" type="ORF">RFI_11374</name>
</gene>
<evidence type="ECO:0000256" key="1">
    <source>
        <dbReference type="SAM" id="Phobius"/>
    </source>
</evidence>
<evidence type="ECO:0000313" key="3">
    <source>
        <dbReference type="Proteomes" id="UP000023152"/>
    </source>
</evidence>
<comment type="caution">
    <text evidence="2">The sequence shown here is derived from an EMBL/GenBank/DDBJ whole genome shotgun (WGS) entry which is preliminary data.</text>
</comment>
<evidence type="ECO:0008006" key="4">
    <source>
        <dbReference type="Google" id="ProtNLM"/>
    </source>
</evidence>